<dbReference type="Proteomes" id="UP000324209">
    <property type="component" value="Chromosome"/>
</dbReference>
<dbReference type="RefSeq" id="WP_149484974.1">
    <property type="nucleotide sequence ID" value="NZ_CP036150.1"/>
</dbReference>
<organism evidence="2 3">
    <name type="scientific">Oceanispirochaeta crateris</name>
    <dbReference type="NCBI Taxonomy" id="2518645"/>
    <lineage>
        <taxon>Bacteria</taxon>
        <taxon>Pseudomonadati</taxon>
        <taxon>Spirochaetota</taxon>
        <taxon>Spirochaetia</taxon>
        <taxon>Spirochaetales</taxon>
        <taxon>Spirochaetaceae</taxon>
        <taxon>Oceanispirochaeta</taxon>
    </lineage>
</organism>
<evidence type="ECO:0000256" key="1">
    <source>
        <dbReference type="SAM" id="SignalP"/>
    </source>
</evidence>
<name>A0A5C1QL58_9SPIO</name>
<dbReference type="EMBL" id="CP036150">
    <property type="protein sequence ID" value="QEN06892.1"/>
    <property type="molecule type" value="Genomic_DNA"/>
</dbReference>
<keyword evidence="3" id="KW-1185">Reference proteome</keyword>
<gene>
    <name evidence="2" type="ORF">EXM22_02365</name>
</gene>
<evidence type="ECO:0000313" key="3">
    <source>
        <dbReference type="Proteomes" id="UP000324209"/>
    </source>
</evidence>
<evidence type="ECO:0000313" key="2">
    <source>
        <dbReference type="EMBL" id="QEN06892.1"/>
    </source>
</evidence>
<dbReference type="AlphaFoldDB" id="A0A5C1QL58"/>
<keyword evidence="1" id="KW-0732">Signal</keyword>
<reference evidence="2 3" key="1">
    <citation type="submission" date="2019-02" db="EMBL/GenBank/DDBJ databases">
        <title>Complete Genome Sequence and Methylome Analysis of free living Spirochaetas.</title>
        <authorList>
            <person name="Fomenkov A."/>
            <person name="Dubinina G."/>
            <person name="Leshcheva N."/>
            <person name="Mikheeva N."/>
            <person name="Grabovich M."/>
            <person name="Vincze T."/>
            <person name="Roberts R.J."/>
        </authorList>
    </citation>
    <scope>NUCLEOTIDE SEQUENCE [LARGE SCALE GENOMIC DNA]</scope>
    <source>
        <strain evidence="2 3">K2</strain>
    </source>
</reference>
<protein>
    <submittedName>
        <fullName evidence="2">Uncharacterized protein</fullName>
    </submittedName>
</protein>
<proteinExistence type="predicted"/>
<feature type="chain" id="PRO_5022958233" evidence="1">
    <location>
        <begin position="23"/>
        <end position="388"/>
    </location>
</feature>
<dbReference type="OrthoDB" id="370856at2"/>
<accession>A0A5C1QL58</accession>
<sequence>MRKKIVPVLIRLLFLPMLSLSAESQILSDMELFNSVYRGSDDWYYAGSGNASVTIRSPRDPHVLGQTELEFYPVDIKNTASTGMTTLYVKKAYIRTRMPGFKLTMGKTRLAWGQGSVFNAGDVIFASLNPVLDLSQSELRSDTAWLTSVNIPLGNFSFIEAVALPPALDAETGSIGGLNRSSIGGRGYFLAKGIKFEGGYLYKGETKGTGDRLGHHPYISLQGNWGPDWYLASSLAVPTEAQKENDAISDNWKESWIISFGLYHKQEINRNHTIDFRLETLWFPYQNWEDREQRDTIYGVYFYPEILWASSSSTFFSLQSVLSPLDASSMITGGAGWNIYQGLTLLAYCTFYLGNETSTFSWDRKDLWEADRDGIQGFSMMTGLRYSF</sequence>
<feature type="signal peptide" evidence="1">
    <location>
        <begin position="1"/>
        <end position="22"/>
    </location>
</feature>
<dbReference type="KEGG" id="ock:EXM22_02365"/>